<evidence type="ECO:0000256" key="8">
    <source>
        <dbReference type="SAM" id="Phobius"/>
    </source>
</evidence>
<protein>
    <submittedName>
        <fullName evidence="10">Undecaprenyl-diphosphatase</fullName>
    </submittedName>
</protein>
<dbReference type="AlphaFoldDB" id="A0A1M4V6X0"/>
<dbReference type="EMBL" id="FQVN01000001">
    <property type="protein sequence ID" value="SHE64650.1"/>
    <property type="molecule type" value="Genomic_DNA"/>
</dbReference>
<name>A0A1M4V6X0_STRHI</name>
<accession>A0A1M4V6X0</accession>
<feature type="transmembrane region" description="Helical" evidence="8">
    <location>
        <begin position="51"/>
        <end position="71"/>
    </location>
</feature>
<evidence type="ECO:0000256" key="3">
    <source>
        <dbReference type="ARBA" id="ARBA00022692"/>
    </source>
</evidence>
<dbReference type="PANTHER" id="PTHR14969:SF62">
    <property type="entry name" value="DECAPRENYLPHOSPHORYL-5-PHOSPHORIBOSE PHOSPHATASE RV3807C-RELATED"/>
    <property type="match status" value="1"/>
</dbReference>
<keyword evidence="5 8" id="KW-1133">Transmembrane helix</keyword>
<evidence type="ECO:0000313" key="10">
    <source>
        <dbReference type="EMBL" id="SHE64650.1"/>
    </source>
</evidence>
<evidence type="ECO:0000259" key="9">
    <source>
        <dbReference type="SMART" id="SM00014"/>
    </source>
</evidence>
<dbReference type="PANTHER" id="PTHR14969">
    <property type="entry name" value="SPHINGOSINE-1-PHOSPHATE PHOSPHOHYDROLASE"/>
    <property type="match status" value="1"/>
</dbReference>
<keyword evidence="3 8" id="KW-0812">Transmembrane</keyword>
<feature type="domain" description="Phosphatidic acid phosphatase type 2/haloperoxidase" evidence="9">
    <location>
        <begin position="79"/>
        <end position="192"/>
    </location>
</feature>
<keyword evidence="6 8" id="KW-0472">Membrane</keyword>
<feature type="compositionally biased region" description="Low complexity" evidence="7">
    <location>
        <begin position="231"/>
        <end position="240"/>
    </location>
</feature>
<dbReference type="GO" id="GO:0005886">
    <property type="term" value="C:plasma membrane"/>
    <property type="evidence" value="ECO:0007669"/>
    <property type="project" value="UniProtKB-SubCell"/>
</dbReference>
<sequence>MITAGLVGRTVAWAAEGGGVDDVPDVSVEWYRSVTDIAQGSPTWVQQALEIGTDGVMALFAVLFLAAWWRARRGDGRAMALALLGPVVTVAAYAVSELSKTVIQEERPCRAVAGVLTLAECPPPGDWSFPSNHATFAAAAAAALVVAWRRTAWVVVPAAVAAAFSRVFVGAHYPHDVIAGFLIGVIVAPLLALTLARVARPLVDRLREHRLLARLLVAAAPAVPLSPANPAVPANSANPVGPGRISEDQPTVRVRQGEWRGGPR</sequence>
<dbReference type="RefSeq" id="WP_234995502.1">
    <property type="nucleotide sequence ID" value="NZ_FQVN01000001.1"/>
</dbReference>
<dbReference type="Proteomes" id="UP000184501">
    <property type="component" value="Unassembled WGS sequence"/>
</dbReference>
<organism evidence="10 11">
    <name type="scientific">Streptoalloteichus hindustanus</name>
    <dbReference type="NCBI Taxonomy" id="2017"/>
    <lineage>
        <taxon>Bacteria</taxon>
        <taxon>Bacillati</taxon>
        <taxon>Actinomycetota</taxon>
        <taxon>Actinomycetes</taxon>
        <taxon>Pseudonocardiales</taxon>
        <taxon>Pseudonocardiaceae</taxon>
        <taxon>Streptoalloteichus</taxon>
    </lineage>
</organism>
<evidence type="ECO:0000256" key="1">
    <source>
        <dbReference type="ARBA" id="ARBA00004651"/>
    </source>
</evidence>
<dbReference type="SMART" id="SM00014">
    <property type="entry name" value="acidPPc"/>
    <property type="match status" value="1"/>
</dbReference>
<reference evidence="10 11" key="1">
    <citation type="submission" date="2016-11" db="EMBL/GenBank/DDBJ databases">
        <authorList>
            <person name="Jaros S."/>
            <person name="Januszkiewicz K."/>
            <person name="Wedrychowicz H."/>
        </authorList>
    </citation>
    <scope>NUCLEOTIDE SEQUENCE [LARGE SCALE GENOMIC DNA]</scope>
    <source>
        <strain evidence="10 11">DSM 44523</strain>
    </source>
</reference>
<feature type="region of interest" description="Disordered" evidence="7">
    <location>
        <begin position="231"/>
        <end position="264"/>
    </location>
</feature>
<dbReference type="GO" id="GO:0016787">
    <property type="term" value="F:hydrolase activity"/>
    <property type="evidence" value="ECO:0007669"/>
    <property type="project" value="UniProtKB-KW"/>
</dbReference>
<dbReference type="InterPro" id="IPR036938">
    <property type="entry name" value="PAP2/HPO_sf"/>
</dbReference>
<dbReference type="Pfam" id="PF01569">
    <property type="entry name" value="PAP2"/>
    <property type="match status" value="1"/>
</dbReference>
<keyword evidence="11" id="KW-1185">Reference proteome</keyword>
<dbReference type="STRING" id="2017.SAMN05444320_101661"/>
<dbReference type="Gene3D" id="1.20.144.10">
    <property type="entry name" value="Phosphatidic acid phosphatase type 2/haloperoxidase"/>
    <property type="match status" value="1"/>
</dbReference>
<evidence type="ECO:0000256" key="5">
    <source>
        <dbReference type="ARBA" id="ARBA00022989"/>
    </source>
</evidence>
<gene>
    <name evidence="10" type="ORF">SAMN05444320_101661</name>
</gene>
<dbReference type="SUPFAM" id="SSF48317">
    <property type="entry name" value="Acid phosphatase/Vanadium-dependent haloperoxidase"/>
    <property type="match status" value="1"/>
</dbReference>
<feature type="transmembrane region" description="Helical" evidence="8">
    <location>
        <begin position="177"/>
        <end position="199"/>
    </location>
</feature>
<evidence type="ECO:0000256" key="7">
    <source>
        <dbReference type="SAM" id="MobiDB-lite"/>
    </source>
</evidence>
<evidence type="ECO:0000256" key="6">
    <source>
        <dbReference type="ARBA" id="ARBA00023136"/>
    </source>
</evidence>
<dbReference type="InterPro" id="IPR000326">
    <property type="entry name" value="PAP2/HPO"/>
</dbReference>
<keyword evidence="2" id="KW-1003">Cell membrane</keyword>
<evidence type="ECO:0000256" key="2">
    <source>
        <dbReference type="ARBA" id="ARBA00022475"/>
    </source>
</evidence>
<evidence type="ECO:0000256" key="4">
    <source>
        <dbReference type="ARBA" id="ARBA00022801"/>
    </source>
</evidence>
<comment type="subcellular location">
    <subcellularLocation>
        <location evidence="1">Cell membrane</location>
        <topology evidence="1">Multi-pass membrane protein</topology>
    </subcellularLocation>
</comment>
<evidence type="ECO:0000313" key="11">
    <source>
        <dbReference type="Proteomes" id="UP000184501"/>
    </source>
</evidence>
<feature type="transmembrane region" description="Helical" evidence="8">
    <location>
        <begin position="153"/>
        <end position="171"/>
    </location>
</feature>
<proteinExistence type="predicted"/>
<keyword evidence="4" id="KW-0378">Hydrolase</keyword>